<dbReference type="Gene3D" id="3.40.1140.10">
    <property type="match status" value="1"/>
</dbReference>
<feature type="domain" description="SMC hinge" evidence="3">
    <location>
        <begin position="466"/>
        <end position="565"/>
    </location>
</feature>
<feature type="coiled-coil region" evidence="2">
    <location>
        <begin position="320"/>
        <end position="354"/>
    </location>
</feature>
<dbReference type="Gene3D" id="3.40.50.300">
    <property type="entry name" value="P-loop containing nucleotide triphosphate hydrolases"/>
    <property type="match status" value="1"/>
</dbReference>
<dbReference type="SUPFAM" id="SSF52540">
    <property type="entry name" value="P-loop containing nucleoside triphosphate hydrolases"/>
    <property type="match status" value="1"/>
</dbReference>
<dbReference type="InterPro" id="IPR027417">
    <property type="entry name" value="P-loop_NTPase"/>
</dbReference>
<feature type="coiled-coil region" evidence="2">
    <location>
        <begin position="654"/>
        <end position="738"/>
    </location>
</feature>
<dbReference type="GO" id="GO:0005524">
    <property type="term" value="F:ATP binding"/>
    <property type="evidence" value="ECO:0007669"/>
    <property type="project" value="InterPro"/>
</dbReference>
<keyword evidence="5" id="KW-1185">Reference proteome</keyword>
<proteinExistence type="predicted"/>
<keyword evidence="1 2" id="KW-0175">Coiled coil</keyword>
<name>A0A0P6YD40_9CHLR</name>
<dbReference type="GO" id="GO:0000731">
    <property type="term" value="P:DNA synthesis involved in DNA repair"/>
    <property type="evidence" value="ECO:0007669"/>
    <property type="project" value="TreeGrafter"/>
</dbReference>
<organism evidence="4 5">
    <name type="scientific">Herpetosiphon geysericola</name>
    <dbReference type="NCBI Taxonomy" id="70996"/>
    <lineage>
        <taxon>Bacteria</taxon>
        <taxon>Bacillati</taxon>
        <taxon>Chloroflexota</taxon>
        <taxon>Chloroflexia</taxon>
        <taxon>Herpetosiphonales</taxon>
        <taxon>Herpetosiphonaceae</taxon>
        <taxon>Herpetosiphon</taxon>
    </lineage>
</organism>
<evidence type="ECO:0000256" key="2">
    <source>
        <dbReference type="SAM" id="Coils"/>
    </source>
</evidence>
<evidence type="ECO:0000256" key="1">
    <source>
        <dbReference type="ARBA" id="ARBA00023054"/>
    </source>
</evidence>
<dbReference type="PANTHER" id="PTHR32182:SF0">
    <property type="entry name" value="DNA REPLICATION AND REPAIR PROTEIN RECF"/>
    <property type="match status" value="1"/>
</dbReference>
<dbReference type="InterPro" id="IPR036277">
    <property type="entry name" value="SMC_hinge_sf"/>
</dbReference>
<dbReference type="InterPro" id="IPR010935">
    <property type="entry name" value="SMC_hinge"/>
</dbReference>
<dbReference type="GO" id="GO:0006302">
    <property type="term" value="P:double-strand break repair"/>
    <property type="evidence" value="ECO:0007669"/>
    <property type="project" value="TreeGrafter"/>
</dbReference>
<comment type="caution">
    <text evidence="4">The sequence shown here is derived from an EMBL/GenBank/DDBJ whole genome shotgun (WGS) entry which is preliminary data.</text>
</comment>
<protein>
    <recommendedName>
        <fullName evidence="3">SMC hinge domain-containing protein</fullName>
    </recommendedName>
</protein>
<dbReference type="Pfam" id="PF13555">
    <property type="entry name" value="AAA_29"/>
    <property type="match status" value="1"/>
</dbReference>
<dbReference type="STRING" id="70996.SE18_02640"/>
<dbReference type="OrthoDB" id="174137at2"/>
<dbReference type="EMBL" id="LGKP01000006">
    <property type="protein sequence ID" value="KPL91341.1"/>
    <property type="molecule type" value="Genomic_DNA"/>
</dbReference>
<dbReference type="AlphaFoldDB" id="A0A0P6YD40"/>
<dbReference type="Proteomes" id="UP000050277">
    <property type="component" value="Unassembled WGS sequence"/>
</dbReference>
<evidence type="ECO:0000259" key="3">
    <source>
        <dbReference type="Pfam" id="PF06470"/>
    </source>
</evidence>
<dbReference type="SUPFAM" id="SSF75553">
    <property type="entry name" value="Smc hinge domain"/>
    <property type="match status" value="1"/>
</dbReference>
<accession>A0A0P6YD40</accession>
<dbReference type="RefSeq" id="WP_054532867.1">
    <property type="nucleotide sequence ID" value="NZ_LGKP01000006.1"/>
</dbReference>
<dbReference type="GO" id="GO:0051276">
    <property type="term" value="P:chromosome organization"/>
    <property type="evidence" value="ECO:0007669"/>
    <property type="project" value="InterPro"/>
</dbReference>
<reference evidence="4 5" key="1">
    <citation type="submission" date="2015-07" db="EMBL/GenBank/DDBJ databases">
        <title>Whole genome sequence of Herpetosiphon geysericola DSM 7119.</title>
        <authorList>
            <person name="Hemp J."/>
            <person name="Ward L.M."/>
            <person name="Pace L.A."/>
            <person name="Fischer W.W."/>
        </authorList>
    </citation>
    <scope>NUCLEOTIDE SEQUENCE [LARGE SCALE GENOMIC DNA]</scope>
    <source>
        <strain evidence="4 5">DSM 7119</strain>
    </source>
</reference>
<gene>
    <name evidence="4" type="ORF">SE18_02640</name>
</gene>
<dbReference type="Pfam" id="PF13558">
    <property type="entry name" value="SbcC_Walker_B"/>
    <property type="match status" value="1"/>
</dbReference>
<dbReference type="CDD" id="cd00267">
    <property type="entry name" value="ABC_ATPase"/>
    <property type="match status" value="1"/>
</dbReference>
<evidence type="ECO:0000313" key="4">
    <source>
        <dbReference type="EMBL" id="KPL91341.1"/>
    </source>
</evidence>
<sequence>MIKLSRIFLYHWHRFDWHVFDVQDSLYLAGHNGSGKSSILDALQLVLVADLGRVRFNSAAQDRSQRSLDSYVRGKIGEQHWLRPGNTIGYVVLEWTDDLKHQAFISGICIEARPINQNLERTFFIADGQLNPDLFVNQGKETTRSELKKLARNRTSFNSFDQTGEYQAELLNRLGGLNQRFFDLFLRALTFQPIRNIREFVEQWLLEPNSLDVHTLQNVVERLRDLERKAKQVEDQLKSLNAIIKTQDEAKRFRDLQGKFEILAAHYNVAAIQQQINQHQQRLIDTRRDYELNQTDLEQQLGLQQNVQIAWDEARLQLSQSDVVRRKQQLANEIQQLQQQIQKINQRWRQLQAKLTQIAQSLNTLPGIAEQDLVNLLQQPEQIPQGQQIVPLLQQQNMATGSALKLQLQALTRTDDTIARLMEQEGSLKKEIASLEQSNRQNHYPQNVENVRNYLKQELKIELFLLCELLEIPDQHWQDAVEAMLGQRRFNIIVEPKYYSQALDLLDQLRDKQRLYDVGLVDLQQASAETRPARLLSLATKVKAKTGLIDKYIAAILGDIITCERVQDLRQHRRAITAEVMVYQEWTARSIDPRKFRPWFIGERAQRSQIESRRQQLTEIQAELAILRPEQQRQRQYSEQLEKLQQMLLGLDSYFEEELDASELQRTLVELQHEHDSIDTSGVAALEAEVKRLRIIYDEYSINISRFTELNGAFKTKISQLEHQIQQDNHQLLNAQSLFEHMQQQYPNQIEDASADFQRENTEAAQFSRLQETAEQQSRGYHTRFNNRQEALREQVLLYNRDFGARELADIEQTSFQTRKAELEATDLPNFGQKIAEAKHETETELREHVLHKLRENIGRAKAELDRINDALRGLDFNGQRYHFRYEIADSLRDFYQLIEQSANVTSEIIQDSDFYQQHKATFDRFFQLLIQPGLTDQEKLEQAQITDYRRYLSYDIDVIDRDGTRSRLSKIMGQTSGGETQTPFYVTIAASFVQLYKISERSKRSTIRIVAFDEAFSKMDQDRIGSTLDLFHHFGLQIITATPIERCEYLVPKMCTTLVLTSLKDQQQRVLVEPYRNYAARLEAPNAESDQN</sequence>
<dbReference type="PANTHER" id="PTHR32182">
    <property type="entry name" value="DNA REPLICATION AND REPAIR PROTEIN RECF"/>
    <property type="match status" value="1"/>
</dbReference>
<dbReference type="GO" id="GO:0005694">
    <property type="term" value="C:chromosome"/>
    <property type="evidence" value="ECO:0007669"/>
    <property type="project" value="InterPro"/>
</dbReference>
<dbReference type="Pfam" id="PF06470">
    <property type="entry name" value="SMC_hinge"/>
    <property type="match status" value="1"/>
</dbReference>
<feature type="coiled-coil region" evidence="2">
    <location>
        <begin position="216"/>
        <end position="289"/>
    </location>
</feature>
<evidence type="ECO:0000313" key="5">
    <source>
        <dbReference type="Proteomes" id="UP000050277"/>
    </source>
</evidence>